<accession>A0A1F8GF62</accession>
<dbReference type="STRING" id="1802695.A3A13_04595"/>
<dbReference type="Proteomes" id="UP000178911">
    <property type="component" value="Unassembled WGS sequence"/>
</dbReference>
<keyword evidence="1" id="KW-0812">Transmembrane</keyword>
<protein>
    <submittedName>
        <fullName evidence="2">Uncharacterized protein</fullName>
    </submittedName>
</protein>
<dbReference type="AlphaFoldDB" id="A0A1F8GF62"/>
<gene>
    <name evidence="2" type="ORF">A3A13_04595</name>
</gene>
<keyword evidence="1" id="KW-0472">Membrane</keyword>
<dbReference type="EMBL" id="MGKJ01000020">
    <property type="protein sequence ID" value="OGN23366.1"/>
    <property type="molecule type" value="Genomic_DNA"/>
</dbReference>
<feature type="transmembrane region" description="Helical" evidence="1">
    <location>
        <begin position="7"/>
        <end position="28"/>
    </location>
</feature>
<proteinExistence type="predicted"/>
<comment type="caution">
    <text evidence="2">The sequence shown here is derived from an EMBL/GenBank/DDBJ whole genome shotgun (WGS) entry which is preliminary data.</text>
</comment>
<keyword evidence="1" id="KW-1133">Transmembrane helix</keyword>
<reference evidence="2 3" key="1">
    <citation type="journal article" date="2016" name="Nat. Commun.">
        <title>Thousands of microbial genomes shed light on interconnected biogeochemical processes in an aquifer system.</title>
        <authorList>
            <person name="Anantharaman K."/>
            <person name="Brown C.T."/>
            <person name="Hug L.A."/>
            <person name="Sharon I."/>
            <person name="Castelle C.J."/>
            <person name="Probst A.J."/>
            <person name="Thomas B.C."/>
            <person name="Singh A."/>
            <person name="Wilkins M.J."/>
            <person name="Karaoz U."/>
            <person name="Brodie E.L."/>
            <person name="Williams K.H."/>
            <person name="Hubbard S.S."/>
            <person name="Banfield J.F."/>
        </authorList>
    </citation>
    <scope>NUCLEOTIDE SEQUENCE [LARGE SCALE GENOMIC DNA]</scope>
</reference>
<evidence type="ECO:0000256" key="1">
    <source>
        <dbReference type="SAM" id="Phobius"/>
    </source>
</evidence>
<organism evidence="2 3">
    <name type="scientific">Candidatus Yanofskybacteria bacterium RIFCSPLOWO2_01_FULL_43_22</name>
    <dbReference type="NCBI Taxonomy" id="1802695"/>
    <lineage>
        <taxon>Bacteria</taxon>
        <taxon>Candidatus Yanofskyibacteriota</taxon>
    </lineage>
</organism>
<evidence type="ECO:0000313" key="2">
    <source>
        <dbReference type="EMBL" id="OGN23366.1"/>
    </source>
</evidence>
<evidence type="ECO:0000313" key="3">
    <source>
        <dbReference type="Proteomes" id="UP000178911"/>
    </source>
</evidence>
<name>A0A1F8GF62_9BACT</name>
<sequence length="160" mass="17752">MAKLLKISSLLAVIVGIVLVIGGIWGIYFTYKNIARENIVTPADSSIPEKTVRWPLTLKAQADIIREHTLKITDGKTYAEMPRQVPKLDQNNQPVLDASGNPVMIANTTRDIWITATTLTTALNLGIITYAFSGFILLFGLMSIWMGIVFDALSRQDRFV</sequence>
<feature type="transmembrane region" description="Helical" evidence="1">
    <location>
        <begin position="127"/>
        <end position="150"/>
    </location>
</feature>